<sequence>MSKYALWMCAIVLLGSLFETTEGNFDKVLTNNHAAAVGHKWVMQRCMDMESFWTELHPIHLKMGGSGKLVRTSSYGVTGSGRRHLLGRKGLKRKKPRAPLPDVTSQIYDAIPDKELLAAVKEMYGQVHKEFPDYSIAAQWVEEICFTSKMDRGPDVLEDNMPPNVFQYMVAFNKAHGGTKPIEEDTEGPCVQEKQDLKELAQSCDCQIAQAEAAPVNMIVIAFSMLIGLGIGIGGTMYVVR</sequence>
<protein>
    <submittedName>
        <fullName evidence="3">Uncharacterized protein</fullName>
    </submittedName>
</protein>
<keyword evidence="1" id="KW-0472">Membrane</keyword>
<reference evidence="3 4" key="1">
    <citation type="journal article" date="2015" name="Genome Biol. Evol.">
        <title>Comparative Genomics of a Bacterivorous Green Alga Reveals Evolutionary Causalities and Consequences of Phago-Mixotrophic Mode of Nutrition.</title>
        <authorList>
            <person name="Burns J.A."/>
            <person name="Paasch A."/>
            <person name="Narechania A."/>
            <person name="Kim E."/>
        </authorList>
    </citation>
    <scope>NUCLEOTIDE SEQUENCE [LARGE SCALE GENOMIC DNA]</scope>
    <source>
        <strain evidence="3 4">PLY_AMNH</strain>
    </source>
</reference>
<proteinExistence type="predicted"/>
<comment type="caution">
    <text evidence="3">The sequence shown here is derived from an EMBL/GenBank/DDBJ whole genome shotgun (WGS) entry which is preliminary data.</text>
</comment>
<name>A0AAE0GX52_9CHLO</name>
<evidence type="ECO:0000256" key="1">
    <source>
        <dbReference type="SAM" id="Phobius"/>
    </source>
</evidence>
<gene>
    <name evidence="3" type="ORF">CYMTET_6638</name>
</gene>
<keyword evidence="2" id="KW-0732">Signal</keyword>
<organism evidence="3 4">
    <name type="scientific">Cymbomonas tetramitiformis</name>
    <dbReference type="NCBI Taxonomy" id="36881"/>
    <lineage>
        <taxon>Eukaryota</taxon>
        <taxon>Viridiplantae</taxon>
        <taxon>Chlorophyta</taxon>
        <taxon>Pyramimonadophyceae</taxon>
        <taxon>Pyramimonadales</taxon>
        <taxon>Pyramimonadaceae</taxon>
        <taxon>Cymbomonas</taxon>
    </lineage>
</organism>
<evidence type="ECO:0000256" key="2">
    <source>
        <dbReference type="SAM" id="SignalP"/>
    </source>
</evidence>
<evidence type="ECO:0000313" key="4">
    <source>
        <dbReference type="Proteomes" id="UP001190700"/>
    </source>
</evidence>
<accession>A0AAE0GX52</accession>
<keyword evidence="1" id="KW-0812">Transmembrane</keyword>
<keyword evidence="1" id="KW-1133">Transmembrane helix</keyword>
<feature type="signal peptide" evidence="2">
    <location>
        <begin position="1"/>
        <end position="23"/>
    </location>
</feature>
<evidence type="ECO:0000313" key="3">
    <source>
        <dbReference type="EMBL" id="KAK3285773.1"/>
    </source>
</evidence>
<keyword evidence="4" id="KW-1185">Reference proteome</keyword>
<feature type="transmembrane region" description="Helical" evidence="1">
    <location>
        <begin position="218"/>
        <end position="240"/>
    </location>
</feature>
<dbReference type="Proteomes" id="UP001190700">
    <property type="component" value="Unassembled WGS sequence"/>
</dbReference>
<dbReference type="EMBL" id="LGRX02001642">
    <property type="protein sequence ID" value="KAK3285773.1"/>
    <property type="molecule type" value="Genomic_DNA"/>
</dbReference>
<feature type="chain" id="PRO_5042176573" evidence="2">
    <location>
        <begin position="24"/>
        <end position="241"/>
    </location>
</feature>
<dbReference type="AlphaFoldDB" id="A0AAE0GX52"/>